<gene>
    <name evidence="2" type="ORF">Pan54_00390</name>
</gene>
<proteinExistence type="predicted"/>
<organism evidence="2 3">
    <name type="scientific">Rubinisphaera italica</name>
    <dbReference type="NCBI Taxonomy" id="2527969"/>
    <lineage>
        <taxon>Bacteria</taxon>
        <taxon>Pseudomonadati</taxon>
        <taxon>Planctomycetota</taxon>
        <taxon>Planctomycetia</taxon>
        <taxon>Planctomycetales</taxon>
        <taxon>Planctomycetaceae</taxon>
        <taxon>Rubinisphaera</taxon>
    </lineage>
</organism>
<evidence type="ECO:0000313" key="3">
    <source>
        <dbReference type="Proteomes" id="UP000316095"/>
    </source>
</evidence>
<reference evidence="2 3" key="1">
    <citation type="submission" date="2019-02" db="EMBL/GenBank/DDBJ databases">
        <title>Deep-cultivation of Planctomycetes and their phenomic and genomic characterization uncovers novel biology.</title>
        <authorList>
            <person name="Wiegand S."/>
            <person name="Jogler M."/>
            <person name="Boedeker C."/>
            <person name="Pinto D."/>
            <person name="Vollmers J."/>
            <person name="Rivas-Marin E."/>
            <person name="Kohn T."/>
            <person name="Peeters S.H."/>
            <person name="Heuer A."/>
            <person name="Rast P."/>
            <person name="Oberbeckmann S."/>
            <person name="Bunk B."/>
            <person name="Jeske O."/>
            <person name="Meyerdierks A."/>
            <person name="Storesund J.E."/>
            <person name="Kallscheuer N."/>
            <person name="Luecker S."/>
            <person name="Lage O.M."/>
            <person name="Pohl T."/>
            <person name="Merkel B.J."/>
            <person name="Hornburger P."/>
            <person name="Mueller R.-W."/>
            <person name="Bruemmer F."/>
            <person name="Labrenz M."/>
            <person name="Spormann A.M."/>
            <person name="Op Den Camp H."/>
            <person name="Overmann J."/>
            <person name="Amann R."/>
            <person name="Jetten M.S.M."/>
            <person name="Mascher T."/>
            <person name="Medema M.H."/>
            <person name="Devos D.P."/>
            <person name="Kaster A.-K."/>
            <person name="Ovreas L."/>
            <person name="Rohde M."/>
            <person name="Galperin M.Y."/>
            <person name="Jogler C."/>
        </authorList>
    </citation>
    <scope>NUCLEOTIDE SEQUENCE [LARGE SCALE GENOMIC DNA]</scope>
    <source>
        <strain evidence="2 3">Pan54</strain>
    </source>
</reference>
<dbReference type="EMBL" id="SJPG01000001">
    <property type="protein sequence ID" value="TWT59338.1"/>
    <property type="molecule type" value="Genomic_DNA"/>
</dbReference>
<name>A0A5C5X929_9PLAN</name>
<dbReference type="Proteomes" id="UP000316095">
    <property type="component" value="Unassembled WGS sequence"/>
</dbReference>
<accession>A0A5C5X929</accession>
<protein>
    <submittedName>
        <fullName evidence="2">Uncharacterized protein</fullName>
    </submittedName>
</protein>
<feature type="compositionally biased region" description="Polar residues" evidence="1">
    <location>
        <begin position="42"/>
        <end position="64"/>
    </location>
</feature>
<evidence type="ECO:0000313" key="2">
    <source>
        <dbReference type="EMBL" id="TWT59338.1"/>
    </source>
</evidence>
<evidence type="ECO:0000256" key="1">
    <source>
        <dbReference type="SAM" id="MobiDB-lite"/>
    </source>
</evidence>
<dbReference type="AlphaFoldDB" id="A0A5C5X929"/>
<keyword evidence="3" id="KW-1185">Reference proteome</keyword>
<feature type="region of interest" description="Disordered" evidence="1">
    <location>
        <begin position="23"/>
        <end position="76"/>
    </location>
</feature>
<dbReference type="RefSeq" id="WP_146501490.1">
    <property type="nucleotide sequence ID" value="NZ_SJPG01000001.1"/>
</dbReference>
<comment type="caution">
    <text evidence="2">The sequence shown here is derived from an EMBL/GenBank/DDBJ whole genome shotgun (WGS) entry which is preliminary data.</text>
</comment>
<feature type="compositionally biased region" description="Basic and acidic residues" evidence="1">
    <location>
        <begin position="27"/>
        <end position="41"/>
    </location>
</feature>
<sequence>MSLTLNDSPELAFLAKGHPAYVPSMTRRLDPNPEASRKSDLTRWSNGEAAQNYISALQPTSSDDNAGYHSSIGHYG</sequence>